<organism evidence="3 5">
    <name type="scientific">Eisenbergiella massiliensis</name>
    <dbReference type="NCBI Taxonomy" id="1720294"/>
    <lineage>
        <taxon>Bacteria</taxon>
        <taxon>Bacillati</taxon>
        <taxon>Bacillota</taxon>
        <taxon>Clostridia</taxon>
        <taxon>Lachnospirales</taxon>
        <taxon>Lachnospiraceae</taxon>
        <taxon>Eisenbergiella</taxon>
    </lineage>
</organism>
<dbReference type="EMBL" id="QVLU01000055">
    <property type="protein sequence ID" value="RGE60206.1"/>
    <property type="molecule type" value="Genomic_DNA"/>
</dbReference>
<evidence type="ECO:0000259" key="2">
    <source>
        <dbReference type="PROSITE" id="PS51704"/>
    </source>
</evidence>
<dbReference type="Gene3D" id="3.20.20.190">
    <property type="entry name" value="Phosphatidylinositol (PI) phosphodiesterase"/>
    <property type="match status" value="1"/>
</dbReference>
<dbReference type="PANTHER" id="PTHR46211">
    <property type="entry name" value="GLYCEROPHOSPHORYL DIESTER PHOSPHODIESTERASE"/>
    <property type="match status" value="1"/>
</dbReference>
<proteinExistence type="predicted"/>
<accession>A0A3E3HUM8</accession>
<dbReference type="GO" id="GO:0006629">
    <property type="term" value="P:lipid metabolic process"/>
    <property type="evidence" value="ECO:0007669"/>
    <property type="project" value="InterPro"/>
</dbReference>
<evidence type="ECO:0000313" key="5">
    <source>
        <dbReference type="Proteomes" id="UP000260812"/>
    </source>
</evidence>
<dbReference type="PANTHER" id="PTHR46211:SF14">
    <property type="entry name" value="GLYCEROPHOSPHODIESTER PHOSPHODIESTERASE"/>
    <property type="match status" value="1"/>
</dbReference>
<dbReference type="GO" id="GO:0008081">
    <property type="term" value="F:phosphoric diester hydrolase activity"/>
    <property type="evidence" value="ECO:0007669"/>
    <property type="project" value="InterPro"/>
</dbReference>
<dbReference type="SUPFAM" id="SSF51695">
    <property type="entry name" value="PLC-like phosphodiesterases"/>
    <property type="match status" value="1"/>
</dbReference>
<keyword evidence="1" id="KW-1133">Transmembrane helix</keyword>
<gene>
    <name evidence="4" type="ORF">DWY69_29930</name>
    <name evidence="3" type="ORF">DXC51_28855</name>
</gene>
<evidence type="ECO:0000313" key="3">
    <source>
        <dbReference type="EMBL" id="RGE55536.1"/>
    </source>
</evidence>
<keyword evidence="5" id="KW-1185">Reference proteome</keyword>
<evidence type="ECO:0000313" key="6">
    <source>
        <dbReference type="Proteomes" id="UP000261166"/>
    </source>
</evidence>
<dbReference type="EMBL" id="QVLV01000044">
    <property type="protein sequence ID" value="RGE55536.1"/>
    <property type="molecule type" value="Genomic_DNA"/>
</dbReference>
<evidence type="ECO:0000256" key="1">
    <source>
        <dbReference type="SAM" id="Phobius"/>
    </source>
</evidence>
<dbReference type="AlphaFoldDB" id="A0A3E3HUM8"/>
<evidence type="ECO:0000313" key="4">
    <source>
        <dbReference type="EMBL" id="RGE60206.1"/>
    </source>
</evidence>
<dbReference type="Proteomes" id="UP000261166">
    <property type="component" value="Unassembled WGS sequence"/>
</dbReference>
<protein>
    <submittedName>
        <fullName evidence="3">Glycerophosphodiester phosphodiesterase</fullName>
    </submittedName>
</protein>
<reference evidence="3 6" key="1">
    <citation type="submission" date="2018-08" db="EMBL/GenBank/DDBJ databases">
        <title>A genome reference for cultivated species of the human gut microbiota.</title>
        <authorList>
            <person name="Zou Y."/>
            <person name="Xue W."/>
            <person name="Luo G."/>
        </authorList>
    </citation>
    <scope>NUCLEOTIDE SEQUENCE [LARGE SCALE GENOMIC DNA]</scope>
    <source>
        <strain evidence="4 6">AF26-4BH</strain>
        <strain evidence="3">TF05-5AC</strain>
    </source>
</reference>
<dbReference type="InterPro" id="IPR030395">
    <property type="entry name" value="GP_PDE_dom"/>
</dbReference>
<dbReference type="Pfam" id="PF03009">
    <property type="entry name" value="GDPD"/>
    <property type="match status" value="1"/>
</dbReference>
<dbReference type="GeneID" id="97990753"/>
<keyword evidence="1" id="KW-0472">Membrane</keyword>
<dbReference type="Proteomes" id="UP000260812">
    <property type="component" value="Unassembled WGS sequence"/>
</dbReference>
<dbReference type="RefSeq" id="WP_025487851.1">
    <property type="nucleotide sequence ID" value="NZ_CALBAU010000216.1"/>
</dbReference>
<feature type="transmembrane region" description="Helical" evidence="1">
    <location>
        <begin position="6"/>
        <end position="23"/>
    </location>
</feature>
<dbReference type="PROSITE" id="PS51704">
    <property type="entry name" value="GP_PDE"/>
    <property type="match status" value="1"/>
</dbReference>
<sequence length="275" mass="31837">MHTLVVLIVVILLLFLLYMILIMPRLHKPDCSALLHQYYAHRGLHDLEAGVPENSMKAFRLAIEKGFGMEMDVQLSKDGIPVVFHDATLTRMCGVEKRVNELTLAELKQLSLAGTQERIPTFQEFLTLVNGQVPLIIEIKMDKRDDRIPEAVNEQLRGYQGVYCIESFHPSALIWYRKHRPDVFRGQLCTNFNKENKNCSLPFFLLSKMLSNIAARPDFIAYNWLYRDDLSRRICCGFYHALSVGWTIRSQKEMDECRKDFTLFIFEGFIPEGDA</sequence>
<comment type="caution">
    <text evidence="3">The sequence shown here is derived from an EMBL/GenBank/DDBJ whole genome shotgun (WGS) entry which is preliminary data.</text>
</comment>
<feature type="domain" description="GP-PDE" evidence="2">
    <location>
        <begin position="36"/>
        <end position="275"/>
    </location>
</feature>
<dbReference type="OrthoDB" id="384721at2"/>
<dbReference type="InterPro" id="IPR017946">
    <property type="entry name" value="PLC-like_Pdiesterase_TIM-brl"/>
</dbReference>
<name>A0A3E3HUM8_9FIRM</name>
<keyword evidence="1" id="KW-0812">Transmembrane</keyword>